<dbReference type="Pfam" id="PF03706">
    <property type="entry name" value="LPG_synthase_TM"/>
    <property type="match status" value="1"/>
</dbReference>
<evidence type="ECO:0000256" key="5">
    <source>
        <dbReference type="ARBA" id="ARBA00023136"/>
    </source>
</evidence>
<accession>A0A540VPL4</accession>
<evidence type="ECO:0000313" key="7">
    <source>
        <dbReference type="EMBL" id="TQE98709.1"/>
    </source>
</evidence>
<feature type="transmembrane region" description="Helical" evidence="6">
    <location>
        <begin position="121"/>
        <end position="145"/>
    </location>
</feature>
<dbReference type="EMBL" id="VIFK01000148">
    <property type="protein sequence ID" value="TQE98709.1"/>
    <property type="molecule type" value="Genomic_DNA"/>
</dbReference>
<sequence length="318" mass="33174">MHVPGQRLKSLLKWVGGALAALAVAFVIHRLWTQFSALPPGVLQATWPGLVMASVGYAGCGAFLAMLWWLALRGAGFRAASLATASSAFLSSQLAKYLPGNVGHFAARHVLSRRHGASHRALVAATLLESLLLVAAAGVLAVLVIEPLVSGGLEPMLEAVWLVPAAAALALVIGLAVARRQGWLDSGLGLPRLALELGAALLMALAFFLASSGCFMLMSNSLGASDWLSLVPWIAAAWLLGFLIPGAPGGLGIREFVLVLGLTPMIGEAQAALDAILFRLVTVSGDALMSAIGTVWLRKQSTATIYPARGHIPDEKQD</sequence>
<keyword evidence="4 6" id="KW-1133">Transmembrane helix</keyword>
<evidence type="ECO:0000256" key="1">
    <source>
        <dbReference type="ARBA" id="ARBA00004651"/>
    </source>
</evidence>
<feature type="transmembrane region" description="Helical" evidence="6">
    <location>
        <begin position="230"/>
        <end position="253"/>
    </location>
</feature>
<dbReference type="InterPro" id="IPR022791">
    <property type="entry name" value="L-PG_synthase/AglD"/>
</dbReference>
<feature type="transmembrane region" description="Helical" evidence="6">
    <location>
        <begin position="52"/>
        <end position="72"/>
    </location>
</feature>
<dbReference type="GO" id="GO:0005886">
    <property type="term" value="C:plasma membrane"/>
    <property type="evidence" value="ECO:0007669"/>
    <property type="project" value="UniProtKB-SubCell"/>
</dbReference>
<reference evidence="7 8" key="1">
    <citation type="submission" date="2019-06" db="EMBL/GenBank/DDBJ databases">
        <title>Metagenome assembled Genome of Spiribacter salinus SL48-SHIP from the microbial mat of Salt Lake 48 (Novosibirsk region, Russia).</title>
        <authorList>
            <person name="Shipova A."/>
            <person name="Rozanov A.S."/>
            <person name="Bryanskaya A.V."/>
            <person name="Peltek S.E."/>
        </authorList>
    </citation>
    <scope>NUCLEOTIDE SEQUENCE [LARGE SCALE GENOMIC DNA]</scope>
    <source>
        <strain evidence="7">SL48-SHIP-2</strain>
    </source>
</reference>
<evidence type="ECO:0000256" key="6">
    <source>
        <dbReference type="SAM" id="Phobius"/>
    </source>
</evidence>
<dbReference type="Proteomes" id="UP000315400">
    <property type="component" value="Unassembled WGS sequence"/>
</dbReference>
<name>A0A540VPL4_9GAMM</name>
<keyword evidence="3 6" id="KW-0812">Transmembrane</keyword>
<dbReference type="AlphaFoldDB" id="A0A540VPL4"/>
<evidence type="ECO:0000256" key="3">
    <source>
        <dbReference type="ARBA" id="ARBA00022692"/>
    </source>
</evidence>
<comment type="subcellular location">
    <subcellularLocation>
        <location evidence="1">Cell membrane</location>
        <topology evidence="1">Multi-pass membrane protein</topology>
    </subcellularLocation>
</comment>
<keyword evidence="5 6" id="KW-0472">Membrane</keyword>
<feature type="transmembrane region" description="Helical" evidence="6">
    <location>
        <begin position="12"/>
        <end position="32"/>
    </location>
</feature>
<gene>
    <name evidence="7" type="ORF">FKY71_12370</name>
</gene>
<organism evidence="7 8">
    <name type="scientific">Spiribacter salinus</name>
    <dbReference type="NCBI Taxonomy" id="1335746"/>
    <lineage>
        <taxon>Bacteria</taxon>
        <taxon>Pseudomonadati</taxon>
        <taxon>Pseudomonadota</taxon>
        <taxon>Gammaproteobacteria</taxon>
        <taxon>Chromatiales</taxon>
        <taxon>Ectothiorhodospiraceae</taxon>
        <taxon>Spiribacter</taxon>
    </lineage>
</organism>
<keyword evidence="2" id="KW-1003">Cell membrane</keyword>
<feature type="transmembrane region" description="Helical" evidence="6">
    <location>
        <begin position="199"/>
        <end position="218"/>
    </location>
</feature>
<comment type="caution">
    <text evidence="7">The sequence shown here is derived from an EMBL/GenBank/DDBJ whole genome shotgun (WGS) entry which is preliminary data.</text>
</comment>
<protein>
    <recommendedName>
        <fullName evidence="9">Flippase-like domain-containing protein</fullName>
    </recommendedName>
</protein>
<proteinExistence type="predicted"/>
<evidence type="ECO:0008006" key="9">
    <source>
        <dbReference type="Google" id="ProtNLM"/>
    </source>
</evidence>
<evidence type="ECO:0000256" key="4">
    <source>
        <dbReference type="ARBA" id="ARBA00022989"/>
    </source>
</evidence>
<feature type="transmembrane region" description="Helical" evidence="6">
    <location>
        <begin position="157"/>
        <end position="178"/>
    </location>
</feature>
<evidence type="ECO:0000313" key="8">
    <source>
        <dbReference type="Proteomes" id="UP000315400"/>
    </source>
</evidence>
<evidence type="ECO:0000256" key="2">
    <source>
        <dbReference type="ARBA" id="ARBA00022475"/>
    </source>
</evidence>